<dbReference type="SUPFAM" id="SSF55920">
    <property type="entry name" value="Creatinase/aminopeptidase"/>
    <property type="match status" value="1"/>
</dbReference>
<dbReference type="CDD" id="cd01066">
    <property type="entry name" value="APP_MetAP"/>
    <property type="match status" value="1"/>
</dbReference>
<reference evidence="3 4" key="1">
    <citation type="submission" date="2016-11" db="EMBL/GenBank/DDBJ databases">
        <title>Rhizobium leguminosarum bv. viciae strain Vaf12 isolated from Vavilovia formosa root nodules from Russia, Dagestan.</title>
        <authorList>
            <person name="Kimeklis A."/>
        </authorList>
    </citation>
    <scope>NUCLEOTIDE SEQUENCE [LARGE SCALE GENOMIC DNA]</scope>
    <source>
        <strain evidence="3 4">Vaf-108</strain>
        <plasmid evidence="4">Plasmid unnamed1</plasmid>
    </source>
</reference>
<evidence type="ECO:0000259" key="1">
    <source>
        <dbReference type="Pfam" id="PF00557"/>
    </source>
</evidence>
<dbReference type="InterPro" id="IPR029149">
    <property type="entry name" value="Creatin/AminoP/Spt16_N"/>
</dbReference>
<accession>A0A1L3ZHI2</accession>
<dbReference type="SUPFAM" id="SSF53092">
    <property type="entry name" value="Creatinase/prolidase N-terminal domain"/>
    <property type="match status" value="1"/>
</dbReference>
<dbReference type="PANTHER" id="PTHR46112">
    <property type="entry name" value="AMINOPEPTIDASE"/>
    <property type="match status" value="1"/>
</dbReference>
<dbReference type="InterPro" id="IPR000587">
    <property type="entry name" value="Creatinase_N"/>
</dbReference>
<feature type="domain" description="Creatinase N-terminal" evidence="2">
    <location>
        <begin position="34"/>
        <end position="177"/>
    </location>
</feature>
<dbReference type="PANTHER" id="PTHR46112:SF2">
    <property type="entry name" value="XAA-PRO AMINOPEPTIDASE P-RELATED"/>
    <property type="match status" value="1"/>
</dbReference>
<dbReference type="Gene3D" id="3.90.230.10">
    <property type="entry name" value="Creatinase/methionine aminopeptidase superfamily"/>
    <property type="match status" value="1"/>
</dbReference>
<dbReference type="EMBL" id="CP018229">
    <property type="protein sequence ID" value="API55058.1"/>
    <property type="molecule type" value="Genomic_DNA"/>
</dbReference>
<evidence type="ECO:0000313" key="4">
    <source>
        <dbReference type="Proteomes" id="UP000183050"/>
    </source>
</evidence>
<dbReference type="InterPro" id="IPR000994">
    <property type="entry name" value="Pept_M24"/>
</dbReference>
<evidence type="ECO:0000313" key="3">
    <source>
        <dbReference type="EMBL" id="API55058.1"/>
    </source>
</evidence>
<dbReference type="AlphaFoldDB" id="A0A1L3ZHI2"/>
<dbReference type="Pfam" id="PF01321">
    <property type="entry name" value="Creatinase_N"/>
    <property type="match status" value="1"/>
</dbReference>
<proteinExistence type="predicted"/>
<dbReference type="Proteomes" id="UP000183050">
    <property type="component" value="Plasmid unnamed1"/>
</dbReference>
<protein>
    <submittedName>
        <fullName evidence="3">Peptidase M24</fullName>
    </submittedName>
</protein>
<evidence type="ECO:0000259" key="2">
    <source>
        <dbReference type="Pfam" id="PF01321"/>
    </source>
</evidence>
<dbReference type="Pfam" id="PF00557">
    <property type="entry name" value="Peptidase_M24"/>
    <property type="match status" value="1"/>
</dbReference>
<geneLocation type="plasmid" evidence="3">
    <name>unnamed1</name>
</geneLocation>
<dbReference type="Gene3D" id="3.40.350.10">
    <property type="entry name" value="Creatinase/prolidase N-terminal domain"/>
    <property type="match status" value="1"/>
</dbReference>
<dbReference type="RefSeq" id="WP_237352840.1">
    <property type="nucleotide sequence ID" value="NZ_CP016290.1"/>
</dbReference>
<gene>
    <name evidence="3" type="ORF">BMW22_25810</name>
</gene>
<dbReference type="InterPro" id="IPR050659">
    <property type="entry name" value="Peptidase_M24B"/>
</dbReference>
<organism evidence="3 4">
    <name type="scientific">Rhizobium leguminosarum</name>
    <dbReference type="NCBI Taxonomy" id="384"/>
    <lineage>
        <taxon>Bacteria</taxon>
        <taxon>Pseudomonadati</taxon>
        <taxon>Pseudomonadota</taxon>
        <taxon>Alphaproteobacteria</taxon>
        <taxon>Hyphomicrobiales</taxon>
        <taxon>Rhizobiaceae</taxon>
        <taxon>Rhizobium/Agrobacterium group</taxon>
        <taxon>Rhizobium</taxon>
    </lineage>
</organism>
<feature type="domain" description="Peptidase M24" evidence="1">
    <location>
        <begin position="185"/>
        <end position="387"/>
    </location>
</feature>
<keyword evidence="3" id="KW-0614">Plasmid</keyword>
<dbReference type="InterPro" id="IPR036005">
    <property type="entry name" value="Creatinase/aminopeptidase-like"/>
</dbReference>
<name>A0A1L3ZHI2_RHILE</name>
<sequence>MPNRNQPNSIEREQKVSAINIPQRGFSPKEFETRVERARQIMHRHKFDALLVSSPPNVRYFTGFDSQFWESPTRPWFVVVPLEGDPVAVIPEIGAPEMALTWMKDIRTWQAPNPEDDGISLLKSTIESFPRRYGRIGAELGREMALRMPVSDLLRLRDTLALEIADGSPCIWEIRMVKTPAEIDHIHYICQIASDAYEALPASISIGESEREIARKLRIDIARRGADATPFMPAISGPGGVSQIVCGPHDRLIQAGDVLFIDTGSTFDGYFCDFDRNYAIGSISDEAKRVHDALWLATEVGIAAAVPGAKTDDVFRAMAKIIDDAGAIGNNVGRLGHGLGLQLTEPPSHRLGDDTLIVENMVLTIEPGMEYAPGKMIVHEENIAITKDGSRLLTKRAPREMPTIR</sequence>